<sequence>MSPPNPSHEVRGSPRDAVVTGLGFCLPGDDGPAFTAGQVWNIASRGGCCLGRNGTYYGSVDLSDGMFAERVPDIPEFFSRHFTDAHRFGLVSLVEACADAELDIHAGDLGEAALLVGRGGVDSNVESYLAALRADPAHTAPLEALELFIAGGQAGTASDVAVVQGALTRTTGPCFTVACGCASGSVQLGHAQRMIAAGEVEVAAVTGVDVFNREVIRTAERLLEGARHAYEALGGEPGMLGLTPASDAVMRPYDRRSECINYGEGAATVIVESRERAHRRGAHIYGQVLATALTRDGLANPLGADDTGAQLADAARRCLGGRWRIEQVPYIHSCGHGDSAVAAVEAGAVRTLYGAAADPVLITSQDACFGHHGAPAGCLGAALTLMMMEQGAVCPTANCEQPMDGLPFDPVPGTRTRPLDFDYALCFSYQTGGVKHVMLLGSPDAT</sequence>
<dbReference type="InterPro" id="IPR014030">
    <property type="entry name" value="Ketoacyl_synth_N"/>
</dbReference>
<dbReference type="Proteomes" id="UP001620295">
    <property type="component" value="Unassembled WGS sequence"/>
</dbReference>
<protein>
    <submittedName>
        <fullName evidence="6">Beta-ketoacyl synthase N-terminal-like domain-containing protein</fullName>
    </submittedName>
</protein>
<dbReference type="PROSITE" id="PS00606">
    <property type="entry name" value="KS3_1"/>
    <property type="match status" value="1"/>
</dbReference>
<dbReference type="SMART" id="SM00825">
    <property type="entry name" value="PKS_KS"/>
    <property type="match status" value="1"/>
</dbReference>
<keyword evidence="2 4" id="KW-0808">Transferase</keyword>
<dbReference type="InterPro" id="IPR018201">
    <property type="entry name" value="Ketoacyl_synth_AS"/>
</dbReference>
<reference evidence="6 7" key="1">
    <citation type="submission" date="2024-11" db="EMBL/GenBank/DDBJ databases">
        <title>The Natural Products Discovery Center: Release of the First 8490 Sequenced Strains for Exploring Actinobacteria Biosynthetic Diversity.</title>
        <authorList>
            <person name="Kalkreuter E."/>
            <person name="Kautsar S.A."/>
            <person name="Yang D."/>
            <person name="Bader C.D."/>
            <person name="Teijaro C.N."/>
            <person name="Fluegel L."/>
            <person name="Davis C.M."/>
            <person name="Simpson J.R."/>
            <person name="Lauterbach L."/>
            <person name="Steele A.D."/>
            <person name="Gui C."/>
            <person name="Meng S."/>
            <person name="Li G."/>
            <person name="Viehrig K."/>
            <person name="Ye F."/>
            <person name="Su P."/>
            <person name="Kiefer A.F."/>
            <person name="Nichols A."/>
            <person name="Cepeda A.J."/>
            <person name="Yan W."/>
            <person name="Fan B."/>
            <person name="Jiang Y."/>
            <person name="Adhikari A."/>
            <person name="Zheng C.-J."/>
            <person name="Schuster L."/>
            <person name="Cowan T.M."/>
            <person name="Smanski M.J."/>
            <person name="Chevrette M.G."/>
            <person name="De Carvalho L.P.S."/>
            <person name="Shen B."/>
        </authorList>
    </citation>
    <scope>NUCLEOTIDE SEQUENCE [LARGE SCALE GENOMIC DNA]</scope>
    <source>
        <strain evidence="6 7">NPDC020863</strain>
    </source>
</reference>
<evidence type="ECO:0000313" key="6">
    <source>
        <dbReference type="EMBL" id="MFK4263380.1"/>
    </source>
</evidence>
<dbReference type="InterPro" id="IPR014031">
    <property type="entry name" value="Ketoacyl_synth_C"/>
</dbReference>
<keyword evidence="7" id="KW-1185">Reference proteome</keyword>
<evidence type="ECO:0000259" key="5">
    <source>
        <dbReference type="PROSITE" id="PS52004"/>
    </source>
</evidence>
<proteinExistence type="inferred from homology"/>
<comment type="similarity">
    <text evidence="1 4">Belongs to the thiolase-like superfamily. Beta-ketoacyl-ACP synthases family.</text>
</comment>
<dbReference type="SUPFAM" id="SSF53901">
    <property type="entry name" value="Thiolase-like"/>
    <property type="match status" value="2"/>
</dbReference>
<comment type="caution">
    <text evidence="6">The sequence shown here is derived from an EMBL/GenBank/DDBJ whole genome shotgun (WGS) entry which is preliminary data.</text>
</comment>
<dbReference type="PROSITE" id="PS52004">
    <property type="entry name" value="KS3_2"/>
    <property type="match status" value="1"/>
</dbReference>
<dbReference type="EMBL" id="JBJDQH010000001">
    <property type="protein sequence ID" value="MFK4263380.1"/>
    <property type="molecule type" value="Genomic_DNA"/>
</dbReference>
<accession>A0ABW8LF98</accession>
<dbReference type="RefSeq" id="WP_358645620.1">
    <property type="nucleotide sequence ID" value="NZ_JBFACG010000016.1"/>
</dbReference>
<evidence type="ECO:0000313" key="7">
    <source>
        <dbReference type="Proteomes" id="UP001620295"/>
    </source>
</evidence>
<dbReference type="InterPro" id="IPR000794">
    <property type="entry name" value="Beta-ketoacyl_synthase"/>
</dbReference>
<dbReference type="Pfam" id="PF02801">
    <property type="entry name" value="Ketoacyl-synt_C"/>
    <property type="match status" value="1"/>
</dbReference>
<keyword evidence="3" id="KW-0012">Acyltransferase</keyword>
<name>A0ABW8LF98_9ACTN</name>
<gene>
    <name evidence="6" type="ORF">ACI2L5_00350</name>
</gene>
<dbReference type="Gene3D" id="3.40.47.10">
    <property type="match status" value="1"/>
</dbReference>
<dbReference type="InterPro" id="IPR020841">
    <property type="entry name" value="PKS_Beta-ketoAc_synthase_dom"/>
</dbReference>
<dbReference type="InterPro" id="IPR016039">
    <property type="entry name" value="Thiolase-like"/>
</dbReference>
<evidence type="ECO:0000256" key="2">
    <source>
        <dbReference type="ARBA" id="ARBA00022679"/>
    </source>
</evidence>
<evidence type="ECO:0000256" key="3">
    <source>
        <dbReference type="ARBA" id="ARBA00023315"/>
    </source>
</evidence>
<dbReference type="PANTHER" id="PTHR11712">
    <property type="entry name" value="POLYKETIDE SYNTHASE-RELATED"/>
    <property type="match status" value="1"/>
</dbReference>
<organism evidence="6 7">
    <name type="scientific">Streptomyces milbemycinicus</name>
    <dbReference type="NCBI Taxonomy" id="476552"/>
    <lineage>
        <taxon>Bacteria</taxon>
        <taxon>Bacillati</taxon>
        <taxon>Actinomycetota</taxon>
        <taxon>Actinomycetes</taxon>
        <taxon>Kitasatosporales</taxon>
        <taxon>Streptomycetaceae</taxon>
        <taxon>Streptomyces</taxon>
    </lineage>
</organism>
<evidence type="ECO:0000256" key="4">
    <source>
        <dbReference type="RuleBase" id="RU003694"/>
    </source>
</evidence>
<feature type="domain" description="Ketosynthase family 3 (KS3)" evidence="5">
    <location>
        <begin position="14"/>
        <end position="442"/>
    </location>
</feature>
<dbReference type="PANTHER" id="PTHR11712:SF322">
    <property type="entry name" value="POLYKETIDE BETA-KETOACYL SYNTHASE 2-RELATED"/>
    <property type="match status" value="1"/>
</dbReference>
<evidence type="ECO:0000256" key="1">
    <source>
        <dbReference type="ARBA" id="ARBA00008467"/>
    </source>
</evidence>
<dbReference type="Pfam" id="PF00109">
    <property type="entry name" value="ketoacyl-synt"/>
    <property type="match status" value="1"/>
</dbReference>